<dbReference type="PANTHER" id="PTHR32182">
    <property type="entry name" value="DNA REPLICATION AND REPAIR PROTEIN RECF"/>
    <property type="match status" value="1"/>
</dbReference>
<evidence type="ECO:0000313" key="13">
    <source>
        <dbReference type="EMBL" id="PLR19162.1"/>
    </source>
</evidence>
<dbReference type="GO" id="GO:0000731">
    <property type="term" value="P:DNA synthesis involved in DNA repair"/>
    <property type="evidence" value="ECO:0007669"/>
    <property type="project" value="TreeGrafter"/>
</dbReference>
<dbReference type="InterPro" id="IPR001238">
    <property type="entry name" value="DNA-binding_RecF"/>
</dbReference>
<dbReference type="PROSITE" id="PS00617">
    <property type="entry name" value="RECF_1"/>
    <property type="match status" value="1"/>
</dbReference>
<dbReference type="InterPro" id="IPR003395">
    <property type="entry name" value="RecF/RecN/SMC_N"/>
</dbReference>
<evidence type="ECO:0000256" key="8">
    <source>
        <dbReference type="ARBA" id="ARBA00023125"/>
    </source>
</evidence>
<reference evidence="13 14" key="1">
    <citation type="submission" date="2017-12" db="EMBL/GenBank/DDBJ databases">
        <title>The genome sequence of Caulobacter flavus CGMCC1 15093.</title>
        <authorList>
            <person name="Gao J."/>
            <person name="Mao X."/>
            <person name="Sun J."/>
        </authorList>
    </citation>
    <scope>NUCLEOTIDE SEQUENCE [LARGE SCALE GENOMIC DNA]</scope>
    <source>
        <strain evidence="13 14">CGMCC1 15093</strain>
    </source>
</reference>
<dbReference type="GO" id="GO:0005524">
    <property type="term" value="F:ATP binding"/>
    <property type="evidence" value="ECO:0007669"/>
    <property type="project" value="UniProtKB-UniRule"/>
</dbReference>
<dbReference type="SUPFAM" id="SSF52540">
    <property type="entry name" value="P-loop containing nucleoside triphosphate hydrolases"/>
    <property type="match status" value="1"/>
</dbReference>
<dbReference type="Gene3D" id="1.20.1050.90">
    <property type="entry name" value="RecF/RecN/SMC, N-terminal domain"/>
    <property type="match status" value="1"/>
</dbReference>
<reference evidence="12 15" key="2">
    <citation type="submission" date="2018-01" db="EMBL/GenBank/DDBJ databases">
        <title>Complete genome sequence of Caulobacter flavus RHGG3.</title>
        <authorList>
            <person name="Yang E."/>
        </authorList>
    </citation>
    <scope>NUCLEOTIDE SEQUENCE [LARGE SCALE GENOMIC DNA]</scope>
    <source>
        <strain evidence="12 15">RHGG3</strain>
    </source>
</reference>
<organism evidence="13 14">
    <name type="scientific">Caulobacter flavus</name>
    <dbReference type="NCBI Taxonomy" id="1679497"/>
    <lineage>
        <taxon>Bacteria</taxon>
        <taxon>Pseudomonadati</taxon>
        <taxon>Pseudomonadota</taxon>
        <taxon>Alphaproteobacteria</taxon>
        <taxon>Caulobacterales</taxon>
        <taxon>Caulobacteraceae</taxon>
        <taxon>Caulobacter</taxon>
    </lineage>
</organism>
<keyword evidence="9 10" id="KW-0227">DNA damage</keyword>
<keyword evidence="9 10" id="KW-0742">SOS response</keyword>
<protein>
    <recommendedName>
        <fullName evidence="3 9">DNA replication and repair protein RecF</fullName>
    </recommendedName>
</protein>
<proteinExistence type="inferred from homology"/>
<dbReference type="AlphaFoldDB" id="A0A2N5CZE3"/>
<comment type="similarity">
    <text evidence="2 9 10">Belongs to the RecF family.</text>
</comment>
<gene>
    <name evidence="9" type="primary">recF</name>
    <name evidence="12" type="ORF">C1707_02260</name>
    <name evidence="13" type="ORF">CFHF_03910</name>
</gene>
<dbReference type="Proteomes" id="UP000281192">
    <property type="component" value="Chromosome"/>
</dbReference>
<dbReference type="GO" id="GO:0009432">
    <property type="term" value="P:SOS response"/>
    <property type="evidence" value="ECO:0007669"/>
    <property type="project" value="UniProtKB-UniRule"/>
</dbReference>
<dbReference type="InterPro" id="IPR003593">
    <property type="entry name" value="AAA+_ATPase"/>
</dbReference>
<dbReference type="RefSeq" id="WP_101711720.1">
    <property type="nucleotide sequence ID" value="NZ_CP026100.1"/>
</dbReference>
<evidence type="ECO:0000256" key="1">
    <source>
        <dbReference type="ARBA" id="ARBA00004496"/>
    </source>
</evidence>
<evidence type="ECO:0000256" key="7">
    <source>
        <dbReference type="ARBA" id="ARBA00022840"/>
    </source>
</evidence>
<dbReference type="EMBL" id="PJRQ01000008">
    <property type="protein sequence ID" value="PLR19162.1"/>
    <property type="molecule type" value="Genomic_DNA"/>
</dbReference>
<comment type="function">
    <text evidence="9 10">The RecF protein is involved in DNA metabolism; it is required for DNA replication and normal SOS inducibility. RecF binds preferentially to single-stranded, linear DNA. It also seems to bind ATP.</text>
</comment>
<keyword evidence="7 9" id="KW-0067">ATP-binding</keyword>
<dbReference type="PROSITE" id="PS00618">
    <property type="entry name" value="RECF_2"/>
    <property type="match status" value="1"/>
</dbReference>
<dbReference type="GO" id="GO:0006260">
    <property type="term" value="P:DNA replication"/>
    <property type="evidence" value="ECO:0007669"/>
    <property type="project" value="UniProtKB-UniRule"/>
</dbReference>
<dbReference type="GO" id="GO:0006302">
    <property type="term" value="P:double-strand break repair"/>
    <property type="evidence" value="ECO:0007669"/>
    <property type="project" value="TreeGrafter"/>
</dbReference>
<dbReference type="Gene3D" id="3.40.50.300">
    <property type="entry name" value="P-loop containing nucleotide triphosphate hydrolases"/>
    <property type="match status" value="1"/>
</dbReference>
<dbReference type="Pfam" id="PF02463">
    <property type="entry name" value="SMC_N"/>
    <property type="match status" value="1"/>
</dbReference>
<evidence type="ECO:0000259" key="11">
    <source>
        <dbReference type="SMART" id="SM00382"/>
    </source>
</evidence>
<keyword evidence="5 9" id="KW-0235">DNA replication</keyword>
<dbReference type="EMBL" id="CP026100">
    <property type="protein sequence ID" value="AYV45158.1"/>
    <property type="molecule type" value="Genomic_DNA"/>
</dbReference>
<name>A0A2N5CZE3_9CAUL</name>
<dbReference type="HAMAP" id="MF_00365">
    <property type="entry name" value="RecF"/>
    <property type="match status" value="1"/>
</dbReference>
<dbReference type="OrthoDB" id="9803889at2"/>
<evidence type="ECO:0000256" key="2">
    <source>
        <dbReference type="ARBA" id="ARBA00008016"/>
    </source>
</evidence>
<feature type="domain" description="AAA+ ATPase" evidence="11">
    <location>
        <begin position="25"/>
        <end position="378"/>
    </location>
</feature>
<dbReference type="KEGG" id="cfh:C1707_02260"/>
<evidence type="ECO:0000313" key="15">
    <source>
        <dbReference type="Proteomes" id="UP000281192"/>
    </source>
</evidence>
<evidence type="ECO:0000256" key="10">
    <source>
        <dbReference type="RuleBase" id="RU000578"/>
    </source>
</evidence>
<evidence type="ECO:0000256" key="9">
    <source>
        <dbReference type="HAMAP-Rule" id="MF_00365"/>
    </source>
</evidence>
<evidence type="ECO:0000256" key="4">
    <source>
        <dbReference type="ARBA" id="ARBA00022490"/>
    </source>
</evidence>
<keyword evidence="15" id="KW-1185">Reference proteome</keyword>
<evidence type="ECO:0000313" key="14">
    <source>
        <dbReference type="Proteomes" id="UP000234483"/>
    </source>
</evidence>
<dbReference type="InterPro" id="IPR027417">
    <property type="entry name" value="P-loop_NTPase"/>
</dbReference>
<dbReference type="SMART" id="SM00382">
    <property type="entry name" value="AAA"/>
    <property type="match status" value="1"/>
</dbReference>
<accession>A0A2N5CZE3</accession>
<feature type="binding site" evidence="9">
    <location>
        <begin position="33"/>
        <end position="40"/>
    </location>
    <ligand>
        <name>ATP</name>
        <dbReference type="ChEBI" id="CHEBI:30616"/>
    </ligand>
</feature>
<comment type="subcellular location">
    <subcellularLocation>
        <location evidence="1 9 10">Cytoplasm</location>
    </subcellularLocation>
</comment>
<keyword evidence="9 10" id="KW-0234">DNA repair</keyword>
<dbReference type="PANTHER" id="PTHR32182:SF0">
    <property type="entry name" value="DNA REPLICATION AND REPAIR PROTEIN RECF"/>
    <property type="match status" value="1"/>
</dbReference>
<evidence type="ECO:0000256" key="3">
    <source>
        <dbReference type="ARBA" id="ARBA00020170"/>
    </source>
</evidence>
<keyword evidence="6 9" id="KW-0547">Nucleotide-binding</keyword>
<sequence>MASATIARLRLTDFRSYERADLQVGGRSVYLFGPNGAGKTNLLEAVSLLSPGKGLRGSSLAEVGRRLPGESVGRAWAVAAEVEQADGELLKVGTGTELAGAARRIVRIEGETVPPGRLADHVRPMWLTPAQDRLFLEAASDRRKFFDRLVFAAEPSHASHANAYDKAQRERMRLLSDAAEGGAPADPAWLTVLEARLAAAGALMAHARARTLTALQAEIDGRGDRPFPQARLALTGAWEQMALTGADEAEIELQLASALAAARPRDGAAGRALTGPHRGDLAVFHVDKDRPASECSTGEQKALILNLVLAQAARLSRAESAPNPIVLLDEVAAHLDLTRRAALADELTALKLQAFLTGTDESLFDHLKGRALGVRVSEAGLTPLEFTALEDE</sequence>
<keyword evidence="8 9" id="KW-0238">DNA-binding</keyword>
<dbReference type="GO" id="GO:0003697">
    <property type="term" value="F:single-stranded DNA binding"/>
    <property type="evidence" value="ECO:0007669"/>
    <property type="project" value="UniProtKB-UniRule"/>
</dbReference>
<keyword evidence="4 9" id="KW-0963">Cytoplasm</keyword>
<evidence type="ECO:0000256" key="6">
    <source>
        <dbReference type="ARBA" id="ARBA00022741"/>
    </source>
</evidence>
<dbReference type="InterPro" id="IPR018078">
    <property type="entry name" value="DNA-binding_RecF_CS"/>
</dbReference>
<dbReference type="GO" id="GO:0005737">
    <property type="term" value="C:cytoplasm"/>
    <property type="evidence" value="ECO:0007669"/>
    <property type="project" value="UniProtKB-SubCell"/>
</dbReference>
<evidence type="ECO:0000256" key="5">
    <source>
        <dbReference type="ARBA" id="ARBA00022705"/>
    </source>
</evidence>
<dbReference type="NCBIfam" id="TIGR00611">
    <property type="entry name" value="recf"/>
    <property type="match status" value="1"/>
</dbReference>
<evidence type="ECO:0000313" key="12">
    <source>
        <dbReference type="EMBL" id="AYV45158.1"/>
    </source>
</evidence>
<dbReference type="InterPro" id="IPR042174">
    <property type="entry name" value="RecF_2"/>
</dbReference>
<dbReference type="Proteomes" id="UP000234483">
    <property type="component" value="Unassembled WGS sequence"/>
</dbReference>